<feature type="compositionally biased region" description="Basic residues" evidence="1">
    <location>
        <begin position="10"/>
        <end position="19"/>
    </location>
</feature>
<gene>
    <name evidence="2" type="ORF">CXQ85_003976</name>
</gene>
<reference evidence="2 3" key="1">
    <citation type="submission" date="2017-12" db="EMBL/GenBank/DDBJ databases">
        <title>Genome Sequence of a Multidrug-Resistant Candida haemulonii Isolate from a Patient with Chronic Leg Ulcers in Israel.</title>
        <authorList>
            <person name="Chow N.A."/>
            <person name="Gade L."/>
            <person name="Batra D."/>
            <person name="Rowe L.A."/>
            <person name="Ben-Ami R."/>
            <person name="Loparev V.N."/>
            <person name="Litvintseva A.P."/>
        </authorList>
    </citation>
    <scope>NUCLEOTIDE SEQUENCE [LARGE SCALE GENOMIC DNA]</scope>
    <source>
        <strain evidence="2 3">B11899</strain>
    </source>
</reference>
<dbReference type="EMBL" id="PKFO01000011">
    <property type="protein sequence ID" value="PVH23684.1"/>
    <property type="molecule type" value="Genomic_DNA"/>
</dbReference>
<dbReference type="Proteomes" id="UP000244309">
    <property type="component" value="Unassembled WGS sequence"/>
</dbReference>
<dbReference type="OrthoDB" id="4081078at2759"/>
<protein>
    <submittedName>
        <fullName evidence="2">Uncharacterized protein</fullName>
    </submittedName>
</protein>
<evidence type="ECO:0000313" key="2">
    <source>
        <dbReference type="EMBL" id="PVH23684.1"/>
    </source>
</evidence>
<name>A0A2V1B0W9_9ASCO</name>
<proteinExistence type="predicted"/>
<accession>A0A2V1B0W9</accession>
<evidence type="ECO:0000313" key="3">
    <source>
        <dbReference type="Proteomes" id="UP000244309"/>
    </source>
</evidence>
<comment type="caution">
    <text evidence="2">The sequence shown here is derived from an EMBL/GenBank/DDBJ whole genome shotgun (WGS) entry which is preliminary data.</text>
</comment>
<dbReference type="VEuPathDB" id="FungiDB:CXQ85_003976"/>
<keyword evidence="3" id="KW-1185">Reference proteome</keyword>
<evidence type="ECO:0000256" key="1">
    <source>
        <dbReference type="SAM" id="MobiDB-lite"/>
    </source>
</evidence>
<dbReference type="GeneID" id="37009306"/>
<sequence>MYQKGQRSNLRNHKDRKRRNDGAISGTETYKPLLLENPTIPESSKSIVEPGKVKAHLRKTMYEEDSRSHSSFMRVLLGNSECQKLSPDIQNTLMLDFDLSSVSFSESSPYSVDRIVTLYGTVSQISAALAYLSFVISSDLNNLLNNQSYTLKSQNYKIDILLEARESSLEAFAAKKTYCDFSEYDCNHNLNIVTLKGDLSYVMNTARDLCTQFPFKKYKDERNIKVLPTIRSHDYDHLFETTENDASSQTAKEGVLNFIYNMNHLSGVSES</sequence>
<dbReference type="RefSeq" id="XP_025344624.1">
    <property type="nucleotide sequence ID" value="XM_025487608.1"/>
</dbReference>
<dbReference type="AlphaFoldDB" id="A0A2V1B0W9"/>
<feature type="region of interest" description="Disordered" evidence="1">
    <location>
        <begin position="1"/>
        <end position="30"/>
    </location>
</feature>
<organism evidence="2 3">
    <name type="scientific">Candidozyma haemuli</name>
    <dbReference type="NCBI Taxonomy" id="45357"/>
    <lineage>
        <taxon>Eukaryota</taxon>
        <taxon>Fungi</taxon>
        <taxon>Dikarya</taxon>
        <taxon>Ascomycota</taxon>
        <taxon>Saccharomycotina</taxon>
        <taxon>Pichiomycetes</taxon>
        <taxon>Metschnikowiaceae</taxon>
        <taxon>Candidozyma</taxon>
    </lineage>
</organism>